<protein>
    <submittedName>
        <fullName evidence="3">Protein RTF2-like protein</fullName>
    </submittedName>
</protein>
<dbReference type="InterPro" id="IPR006735">
    <property type="entry name" value="Rtf2"/>
</dbReference>
<dbReference type="InterPro" id="IPR027799">
    <property type="entry name" value="Rtf2_RING-finger"/>
</dbReference>
<organism evidence="3 4">
    <name type="scientific">Ceratocystis fimbriata CBS 114723</name>
    <dbReference type="NCBI Taxonomy" id="1035309"/>
    <lineage>
        <taxon>Eukaryota</taxon>
        <taxon>Fungi</taxon>
        <taxon>Dikarya</taxon>
        <taxon>Ascomycota</taxon>
        <taxon>Pezizomycotina</taxon>
        <taxon>Sordariomycetes</taxon>
        <taxon>Hypocreomycetidae</taxon>
        <taxon>Microascales</taxon>
        <taxon>Ceratocystidaceae</taxon>
        <taxon>Ceratocystis</taxon>
    </lineage>
</organism>
<sequence length="279" mass="30765">MGNDGGSIPKRHELVKGAARKPTVSELKATALESLSHAWTHCQITDEKLDMEGVVSDCQGRLYNYESILQGLMPSSASDETDNEHKNRATFETTGIRSIRDVVRLQFKRGGSNGKGIVSCPVSMKEIGSKTKSVYLVPCGHAFAEAAIKEIQEEACPECSETFLQRDIIPILPTTEPEILRLNSRMEELRTLGLTHSLKKDKSLSKKKSKKDSTDKVEMNSSAASKTARGAKRKATEDQHRKVDKRISGINNPMAASITSKVLAEQDEQKRRRLAASGR</sequence>
<dbReference type="InterPro" id="IPR013083">
    <property type="entry name" value="Znf_RING/FYVE/PHD"/>
</dbReference>
<dbReference type="STRING" id="1035309.A0A2C5WF40"/>
<evidence type="ECO:0000256" key="1">
    <source>
        <dbReference type="ARBA" id="ARBA00009885"/>
    </source>
</evidence>
<dbReference type="Pfam" id="PF04641">
    <property type="entry name" value="Rtf2"/>
    <property type="match status" value="1"/>
</dbReference>
<dbReference type="Gene3D" id="3.30.40.10">
    <property type="entry name" value="Zinc/RING finger domain, C3HC4 (zinc finger)"/>
    <property type="match status" value="1"/>
</dbReference>
<dbReference type="PANTHER" id="PTHR12775:SF0">
    <property type="entry name" value="REPLICATION TERMINATION FACTOR 2"/>
    <property type="match status" value="1"/>
</dbReference>
<dbReference type="CDD" id="cd16653">
    <property type="entry name" value="RING-like_Rtf2"/>
    <property type="match status" value="1"/>
</dbReference>
<dbReference type="GO" id="GO:0006274">
    <property type="term" value="P:DNA replication termination"/>
    <property type="evidence" value="ECO:0007669"/>
    <property type="project" value="TreeGrafter"/>
</dbReference>
<comment type="similarity">
    <text evidence="1">Belongs to the rtf2 family.</text>
</comment>
<evidence type="ECO:0000313" key="4">
    <source>
        <dbReference type="Proteomes" id="UP000222788"/>
    </source>
</evidence>
<accession>A0A2C5WF40</accession>
<name>A0A2C5WF40_9PEZI</name>
<reference evidence="3 4" key="2">
    <citation type="journal article" date="2013" name="IMA Fungus">
        <title>IMA Genome-F 1: Ceratocystis fimbriata: Draft nuclear genome sequence for the plant pathogen, Ceratocystis fimbriata.</title>
        <authorList>
            <person name="Wilken P.M."/>
            <person name="Steenkamp E.T."/>
            <person name="Wingfield M.J."/>
            <person name="de Beer Z.W."/>
            <person name="Wingfield B.D."/>
        </authorList>
    </citation>
    <scope>NUCLEOTIDE SEQUENCE [LARGE SCALE GENOMIC DNA]</scope>
    <source>
        <strain evidence="3 4">CBS 114723</strain>
    </source>
</reference>
<gene>
    <name evidence="3" type="primary">RTFDC1</name>
    <name evidence="3" type="ORF">CFIMG_007820RA00001</name>
</gene>
<comment type="caution">
    <text evidence="3">The sequence shown here is derived from an EMBL/GenBank/DDBJ whole genome shotgun (WGS) entry which is preliminary data.</text>
</comment>
<feature type="region of interest" description="Disordered" evidence="2">
    <location>
        <begin position="1"/>
        <end position="21"/>
    </location>
</feature>
<reference evidence="3 4" key="1">
    <citation type="journal article" date="2013" name="Fungal Biol.">
        <title>Analysis of microsatellite markers in the genome of the plant pathogen Ceratocystis fimbriata.</title>
        <authorList>
            <person name="Simpson M.C."/>
            <person name="Wilken P.M."/>
            <person name="Coetzee M.P."/>
            <person name="Wingfield M.J."/>
            <person name="Wingfield B.D."/>
        </authorList>
    </citation>
    <scope>NUCLEOTIDE SEQUENCE [LARGE SCALE GENOMIC DNA]</scope>
    <source>
        <strain evidence="3 4">CBS 114723</strain>
    </source>
</reference>
<feature type="compositionally biased region" description="Basic and acidic residues" evidence="2">
    <location>
        <begin position="234"/>
        <end position="247"/>
    </location>
</feature>
<dbReference type="EMBL" id="APWK03000217">
    <property type="protein sequence ID" value="PHH49338.1"/>
    <property type="molecule type" value="Genomic_DNA"/>
</dbReference>
<proteinExistence type="inferred from homology"/>
<dbReference type="AlphaFoldDB" id="A0A2C5WF40"/>
<dbReference type="Proteomes" id="UP000222788">
    <property type="component" value="Unassembled WGS sequence"/>
</dbReference>
<dbReference type="SUPFAM" id="SSF57850">
    <property type="entry name" value="RING/U-box"/>
    <property type="match status" value="1"/>
</dbReference>
<evidence type="ECO:0000256" key="2">
    <source>
        <dbReference type="SAM" id="MobiDB-lite"/>
    </source>
</evidence>
<feature type="region of interest" description="Disordered" evidence="2">
    <location>
        <begin position="198"/>
        <end position="279"/>
    </location>
</feature>
<dbReference type="OrthoDB" id="247013at2759"/>
<keyword evidence="4" id="KW-1185">Reference proteome</keyword>
<evidence type="ECO:0000313" key="3">
    <source>
        <dbReference type="EMBL" id="PHH49338.1"/>
    </source>
</evidence>
<dbReference type="PANTHER" id="PTHR12775">
    <property type="entry name" value="PROTEIN C20ORF43 HOMOLOG"/>
    <property type="match status" value="1"/>
</dbReference>
<dbReference type="GO" id="GO:0005634">
    <property type="term" value="C:nucleus"/>
    <property type="evidence" value="ECO:0007669"/>
    <property type="project" value="TreeGrafter"/>
</dbReference>